<reference evidence="6 7" key="1">
    <citation type="submission" date="2020-08" db="EMBL/GenBank/DDBJ databases">
        <title>A Genomic Blueprint of the Chicken Gut Microbiome.</title>
        <authorList>
            <person name="Gilroy R."/>
            <person name="Ravi A."/>
            <person name="Getino M."/>
            <person name="Pursley I."/>
            <person name="Horton D.L."/>
            <person name="Alikhan N.-F."/>
            <person name="Baker D."/>
            <person name="Gharbi K."/>
            <person name="Hall N."/>
            <person name="Watson M."/>
            <person name="Adriaenssens E.M."/>
            <person name="Foster-Nyarko E."/>
            <person name="Jarju S."/>
            <person name="Secka A."/>
            <person name="Antonio M."/>
            <person name="Oren A."/>
            <person name="Chaudhuri R."/>
            <person name="La Ragione R.M."/>
            <person name="Hildebrand F."/>
            <person name="Pallen M.J."/>
        </authorList>
    </citation>
    <scope>NUCLEOTIDE SEQUENCE [LARGE SCALE GENOMIC DNA]</scope>
    <source>
        <strain evidence="6 7">Re1</strain>
    </source>
</reference>
<evidence type="ECO:0000256" key="1">
    <source>
        <dbReference type="ARBA" id="ARBA00023015"/>
    </source>
</evidence>
<dbReference type="Proteomes" id="UP000611521">
    <property type="component" value="Unassembled WGS sequence"/>
</dbReference>
<dbReference type="PANTHER" id="PTHR30136">
    <property type="entry name" value="HELIX-TURN-HELIX TRANSCRIPTIONAL REGULATOR, ICLR FAMILY"/>
    <property type="match status" value="1"/>
</dbReference>
<keyword evidence="1" id="KW-0805">Transcription regulation</keyword>
<evidence type="ECO:0000256" key="2">
    <source>
        <dbReference type="ARBA" id="ARBA00023125"/>
    </source>
</evidence>
<evidence type="ECO:0000259" key="4">
    <source>
        <dbReference type="PROSITE" id="PS51077"/>
    </source>
</evidence>
<keyword evidence="3" id="KW-0804">Transcription</keyword>
<organism evidence="6 7">
    <name type="scientific">Microbacterium commune</name>
    <dbReference type="NCBI Taxonomy" id="2762219"/>
    <lineage>
        <taxon>Bacteria</taxon>
        <taxon>Bacillati</taxon>
        <taxon>Actinomycetota</taxon>
        <taxon>Actinomycetes</taxon>
        <taxon>Micrococcales</taxon>
        <taxon>Microbacteriaceae</taxon>
        <taxon>Microbacterium</taxon>
    </lineage>
</organism>
<accession>A0ABR8W2B3</accession>
<protein>
    <submittedName>
        <fullName evidence="6">IclR family transcriptional regulator</fullName>
    </submittedName>
</protein>
<keyword evidence="2" id="KW-0238">DNA-binding</keyword>
<feature type="domain" description="HTH iclR-type" evidence="4">
    <location>
        <begin position="55"/>
        <end position="117"/>
    </location>
</feature>
<evidence type="ECO:0000259" key="5">
    <source>
        <dbReference type="PROSITE" id="PS51078"/>
    </source>
</evidence>
<dbReference type="Pfam" id="PF09339">
    <property type="entry name" value="HTH_IclR"/>
    <property type="match status" value="1"/>
</dbReference>
<dbReference type="InterPro" id="IPR029016">
    <property type="entry name" value="GAF-like_dom_sf"/>
</dbReference>
<comment type="caution">
    <text evidence="6">The sequence shown here is derived from an EMBL/GenBank/DDBJ whole genome shotgun (WGS) entry which is preliminary data.</text>
</comment>
<dbReference type="Gene3D" id="3.30.450.40">
    <property type="match status" value="1"/>
</dbReference>
<dbReference type="InterPro" id="IPR014757">
    <property type="entry name" value="Tscrpt_reg_IclR_C"/>
</dbReference>
<dbReference type="InterPro" id="IPR005471">
    <property type="entry name" value="Tscrpt_reg_IclR_N"/>
</dbReference>
<dbReference type="EMBL" id="JACSPX010000001">
    <property type="protein sequence ID" value="MBD8010776.1"/>
    <property type="molecule type" value="Genomic_DNA"/>
</dbReference>
<dbReference type="PANTHER" id="PTHR30136:SF35">
    <property type="entry name" value="HTH-TYPE TRANSCRIPTIONAL REGULATOR RV1719"/>
    <property type="match status" value="1"/>
</dbReference>
<feature type="domain" description="IclR-ED" evidence="5">
    <location>
        <begin position="118"/>
        <end position="302"/>
    </location>
</feature>
<dbReference type="PROSITE" id="PS51078">
    <property type="entry name" value="ICLR_ED"/>
    <property type="match status" value="1"/>
</dbReference>
<sequence length="305" mass="33200">MGTACRSRPLLRVRCFQHRSGRPGGQGGACDVVALRDSVHIVESPLPSRRTVPGAQAVARAAALLRLVSASADGASLQTLSRDAGLSRSTAHRLLTALRVEGLVDQDEDTARWMPGPELYLMGTVAAARYDITELSRDIVRSLAVKTEESAFLSTRRADETVCLVREEGSFPIRSFVLSEGVRFPLGVASAGLAVLAFLPDHDVDAYLQRHPELESRWGTAHGDEPLRRRLRETRARGYSVNPGLIVEGSWGMAAAVFDRQGRPEWALSITGVGFRFAPDRLPLLGRTLLSHAHQLSSRVATARH</sequence>
<keyword evidence="7" id="KW-1185">Reference proteome</keyword>
<name>A0ABR8W2B3_9MICO</name>
<dbReference type="SUPFAM" id="SSF46785">
    <property type="entry name" value="Winged helix' DNA-binding domain"/>
    <property type="match status" value="1"/>
</dbReference>
<dbReference type="InterPro" id="IPR036390">
    <property type="entry name" value="WH_DNA-bd_sf"/>
</dbReference>
<evidence type="ECO:0000313" key="7">
    <source>
        <dbReference type="Proteomes" id="UP000611521"/>
    </source>
</evidence>
<proteinExistence type="predicted"/>
<dbReference type="InterPro" id="IPR036388">
    <property type="entry name" value="WH-like_DNA-bd_sf"/>
</dbReference>
<dbReference type="SMART" id="SM00346">
    <property type="entry name" value="HTH_ICLR"/>
    <property type="match status" value="1"/>
</dbReference>
<evidence type="ECO:0000313" key="6">
    <source>
        <dbReference type="EMBL" id="MBD8010776.1"/>
    </source>
</evidence>
<gene>
    <name evidence="6" type="ORF">H9633_00500</name>
</gene>
<dbReference type="PROSITE" id="PS51077">
    <property type="entry name" value="HTH_ICLR"/>
    <property type="match status" value="1"/>
</dbReference>
<evidence type="ECO:0000256" key="3">
    <source>
        <dbReference type="ARBA" id="ARBA00023163"/>
    </source>
</evidence>
<dbReference type="SUPFAM" id="SSF55781">
    <property type="entry name" value="GAF domain-like"/>
    <property type="match status" value="1"/>
</dbReference>
<dbReference type="Pfam" id="PF01614">
    <property type="entry name" value="IclR_C"/>
    <property type="match status" value="1"/>
</dbReference>
<dbReference type="InterPro" id="IPR050707">
    <property type="entry name" value="HTH_MetabolicPath_Reg"/>
</dbReference>
<dbReference type="Gene3D" id="1.10.10.10">
    <property type="entry name" value="Winged helix-like DNA-binding domain superfamily/Winged helix DNA-binding domain"/>
    <property type="match status" value="1"/>
</dbReference>